<dbReference type="Pfam" id="PF22743">
    <property type="entry name" value="PspAA"/>
    <property type="match status" value="1"/>
</dbReference>
<evidence type="ECO:0000259" key="1">
    <source>
        <dbReference type="Pfam" id="PF22743"/>
    </source>
</evidence>
<organism evidence="2 3">
    <name type="scientific">Nocardioides plantarum</name>
    <dbReference type="NCBI Taxonomy" id="29299"/>
    <lineage>
        <taxon>Bacteria</taxon>
        <taxon>Bacillati</taxon>
        <taxon>Actinomycetota</taxon>
        <taxon>Actinomycetes</taxon>
        <taxon>Propionibacteriales</taxon>
        <taxon>Nocardioidaceae</taxon>
        <taxon>Nocardioides</taxon>
    </lineage>
</organism>
<name>A0ABV5KDG6_9ACTN</name>
<dbReference type="RefSeq" id="WP_246084157.1">
    <property type="nucleotide sequence ID" value="NZ_JBHMDG010000021.1"/>
</dbReference>
<comment type="caution">
    <text evidence="2">The sequence shown here is derived from an EMBL/GenBank/DDBJ whole genome shotgun (WGS) entry which is preliminary data.</text>
</comment>
<proteinExistence type="predicted"/>
<reference evidence="2 3" key="1">
    <citation type="submission" date="2024-09" db="EMBL/GenBank/DDBJ databases">
        <authorList>
            <person name="Sun Q."/>
            <person name="Mori K."/>
        </authorList>
    </citation>
    <scope>NUCLEOTIDE SEQUENCE [LARGE SCALE GENOMIC DNA]</scope>
    <source>
        <strain evidence="2 3">JCM 9626</strain>
    </source>
</reference>
<protein>
    <recommendedName>
        <fullName evidence="1">PspA-associated domain-containing protein</fullName>
    </recommendedName>
</protein>
<dbReference type="Proteomes" id="UP001589750">
    <property type="component" value="Unassembled WGS sequence"/>
</dbReference>
<gene>
    <name evidence="2" type="ORF">ACFFRI_15580</name>
</gene>
<dbReference type="InterPro" id="IPR054437">
    <property type="entry name" value="PspA-assoc_dom"/>
</dbReference>
<sequence>MSDGLIVRILGEGQYDVAATALDRLNELDAAVESAVAAGDEESFRPALLALLDGVRTVGVPHAADALDESDLILPHGESSLDEVRDLLADDGLIPG</sequence>
<feature type="domain" description="PspA-associated" evidence="1">
    <location>
        <begin position="6"/>
        <end position="96"/>
    </location>
</feature>
<evidence type="ECO:0000313" key="2">
    <source>
        <dbReference type="EMBL" id="MFB9314477.1"/>
    </source>
</evidence>
<keyword evidence="3" id="KW-1185">Reference proteome</keyword>
<evidence type="ECO:0000313" key="3">
    <source>
        <dbReference type="Proteomes" id="UP001589750"/>
    </source>
</evidence>
<dbReference type="EMBL" id="JBHMDG010000021">
    <property type="protein sequence ID" value="MFB9314477.1"/>
    <property type="molecule type" value="Genomic_DNA"/>
</dbReference>
<accession>A0ABV5KDG6</accession>